<name>A0AC61Y881_9FLAO</name>
<evidence type="ECO:0000313" key="2">
    <source>
        <dbReference type="Proteomes" id="UP000356253"/>
    </source>
</evidence>
<evidence type="ECO:0000313" key="1">
    <source>
        <dbReference type="EMBL" id="VVV00709.1"/>
    </source>
</evidence>
<accession>A0AC61Y881</accession>
<dbReference type="Proteomes" id="UP000356253">
    <property type="component" value="Unassembled WGS sequence"/>
</dbReference>
<protein>
    <submittedName>
        <fullName evidence="1">Uncharacterized protein</fullName>
    </submittedName>
</protein>
<keyword evidence="2" id="KW-1185">Reference proteome</keyword>
<organism evidence="1 2">
    <name type="scientific">Mesonia oceanica</name>
    <dbReference type="NCBI Taxonomy" id="2687242"/>
    <lineage>
        <taxon>Bacteria</taxon>
        <taxon>Pseudomonadati</taxon>
        <taxon>Bacteroidota</taxon>
        <taxon>Flavobacteriia</taxon>
        <taxon>Flavobacteriales</taxon>
        <taxon>Flavobacteriaceae</taxon>
        <taxon>Mesonia</taxon>
    </lineage>
</organism>
<gene>
    <name evidence="1" type="ORF">FVB9532_01983</name>
</gene>
<proteinExistence type="predicted"/>
<comment type="caution">
    <text evidence="1">The sequence shown here is derived from an EMBL/GenBank/DDBJ whole genome shotgun (WGS) entry which is preliminary data.</text>
</comment>
<sequence>MKKIYFLILLIFNITVCKSQVGINTATPDASSALDIESTDGGILIPRMTTSQKTAIVDPANSLMLYDTDLKQYQYNEGTTSTPNWRAILSDAVKRDNYKVIKSTADLQDELVAGGGSSYLLSSNFFYEVSGTITIDYPIDINDAYLAGLDVGEDVLVNATGGTLFQSTSSGGSLRNLTLNGNNNQLFNVSGDGSQQFTFHTCIMAGASSVGSFSNLGLVFFDLIDFVNNTDGIQASNIGAYFFELGYWEQSNAGTFQELSGTFNDIQFDNGRIIVDTGEVGFDLSANPTVNRAAAIMDFVFDGAGTRINPYTAGTYAGFSFTKEWAVNCAGIPLESDINATGNIYYDGDLTTGYAISVSDNNAFSIATNGSTAAPNLFRFSSPQTGRLTYEGEKTRNFQVNASVSERVINASGNFYAFLIAKNGVELVESNSVQRIINDSDIQSVSITTTVKLDPGDYIEIYAERLSGGGTDTLVIFSTNLTIH</sequence>
<reference evidence="1" key="1">
    <citation type="submission" date="2019-09" db="EMBL/GenBank/DDBJ databases">
        <authorList>
            <person name="Rodrigo-Torres L."/>
            <person name="Arahal R. D."/>
            <person name="Lucena T."/>
        </authorList>
    </citation>
    <scope>NUCLEOTIDE SEQUENCE</scope>
    <source>
        <strain evidence="1">ISS653</strain>
    </source>
</reference>
<dbReference type="EMBL" id="CABVMM010000007">
    <property type="protein sequence ID" value="VVV00709.1"/>
    <property type="molecule type" value="Genomic_DNA"/>
</dbReference>